<dbReference type="InParanoid" id="K3XU77"/>
<keyword evidence="2" id="KW-1185">Reference proteome</keyword>
<accession>K3XU77</accession>
<evidence type="ECO:0000313" key="2">
    <source>
        <dbReference type="Proteomes" id="UP000004995"/>
    </source>
</evidence>
<dbReference type="AlphaFoldDB" id="K3XU77"/>
<name>K3XU77_SETIT</name>
<organism evidence="1 2">
    <name type="scientific">Setaria italica</name>
    <name type="common">Foxtail millet</name>
    <name type="synonym">Panicum italicum</name>
    <dbReference type="NCBI Taxonomy" id="4555"/>
    <lineage>
        <taxon>Eukaryota</taxon>
        <taxon>Viridiplantae</taxon>
        <taxon>Streptophyta</taxon>
        <taxon>Embryophyta</taxon>
        <taxon>Tracheophyta</taxon>
        <taxon>Spermatophyta</taxon>
        <taxon>Magnoliopsida</taxon>
        <taxon>Liliopsida</taxon>
        <taxon>Poales</taxon>
        <taxon>Poaceae</taxon>
        <taxon>PACMAD clade</taxon>
        <taxon>Panicoideae</taxon>
        <taxon>Panicodae</taxon>
        <taxon>Paniceae</taxon>
        <taxon>Cenchrinae</taxon>
        <taxon>Setaria</taxon>
    </lineage>
</organism>
<dbReference type="Gramene" id="KQL06276">
    <property type="protein sequence ID" value="KQL06276"/>
    <property type="gene ID" value="SETIT_005484mg"/>
</dbReference>
<reference evidence="1" key="2">
    <citation type="submission" date="2018-08" db="UniProtKB">
        <authorList>
            <consortium name="EnsemblPlants"/>
        </authorList>
    </citation>
    <scope>IDENTIFICATION</scope>
    <source>
        <strain evidence="1">Yugu1</strain>
    </source>
</reference>
<reference evidence="2" key="1">
    <citation type="journal article" date="2012" name="Nat. Biotechnol.">
        <title>Reference genome sequence of the model plant Setaria.</title>
        <authorList>
            <person name="Bennetzen J.L."/>
            <person name="Schmutz J."/>
            <person name="Wang H."/>
            <person name="Percifield R."/>
            <person name="Hawkins J."/>
            <person name="Pontaroli A.C."/>
            <person name="Estep M."/>
            <person name="Feng L."/>
            <person name="Vaughn J.N."/>
            <person name="Grimwood J."/>
            <person name="Jenkins J."/>
            <person name="Barry K."/>
            <person name="Lindquist E."/>
            <person name="Hellsten U."/>
            <person name="Deshpande S."/>
            <person name="Wang X."/>
            <person name="Wu X."/>
            <person name="Mitros T."/>
            <person name="Triplett J."/>
            <person name="Yang X."/>
            <person name="Ye C.Y."/>
            <person name="Mauro-Herrera M."/>
            <person name="Wang L."/>
            <person name="Li P."/>
            <person name="Sharma M."/>
            <person name="Sharma R."/>
            <person name="Ronald P.C."/>
            <person name="Panaud O."/>
            <person name="Kellogg E.A."/>
            <person name="Brutnell T.P."/>
            <person name="Doust A.N."/>
            <person name="Tuskan G.A."/>
            <person name="Rokhsar D."/>
            <person name="Devos K.M."/>
        </authorList>
    </citation>
    <scope>NUCLEOTIDE SEQUENCE [LARGE SCALE GENOMIC DNA]</scope>
    <source>
        <strain evidence="2">cv. Yugu1</strain>
    </source>
</reference>
<dbReference type="EnsemblPlants" id="KQL06276">
    <property type="protein sequence ID" value="KQL06276"/>
    <property type="gene ID" value="SETIT_005484mg"/>
</dbReference>
<protein>
    <submittedName>
        <fullName evidence="1">Uncharacterized protein</fullName>
    </submittedName>
</protein>
<evidence type="ECO:0000313" key="1">
    <source>
        <dbReference type="EnsemblPlants" id="KQL06276"/>
    </source>
</evidence>
<dbReference type="Proteomes" id="UP000004995">
    <property type="component" value="Unassembled WGS sequence"/>
</dbReference>
<sequence length="38" mass="4433">MRLQHLSFLGPNLQHRSDAITLERSILYAHSNAHTYIQ</sequence>
<proteinExistence type="predicted"/>
<dbReference type="HOGENOM" id="CLU_3336490_0_0_1"/>
<dbReference type="EMBL" id="AGNK02003241">
    <property type="status" value="NOT_ANNOTATED_CDS"/>
    <property type="molecule type" value="Genomic_DNA"/>
</dbReference>